<sequence length="170" mass="20418">MIAMQYKIKLPDDYDMELIIKRVRENGAKTDGFKNLLCKLYLIQSIVKGNKENIYCPLYIWENEEGMNKFIFDGYYDNIIETFGRQNIEIGVVYSTNFEIDKLNRYQYLNEVYRTIDSSHSIKHAIDNNIKNIEYSFIVYNPDKWKYAIFKFEETFKEDCYEILHISTCK</sequence>
<dbReference type="EMBL" id="CP073809">
    <property type="protein sequence ID" value="UTH14821.1"/>
    <property type="molecule type" value="Genomic_DNA"/>
</dbReference>
<dbReference type="Proteomes" id="UP001057381">
    <property type="component" value="Chromosome"/>
</dbReference>
<name>A0A9Q9BSC6_9STAP</name>
<organism evidence="1 2">
    <name type="scientific">Macrococcus equipercicus</name>
    <dbReference type="NCBI Taxonomy" id="69967"/>
    <lineage>
        <taxon>Bacteria</taxon>
        <taxon>Bacillati</taxon>
        <taxon>Bacillota</taxon>
        <taxon>Bacilli</taxon>
        <taxon>Bacillales</taxon>
        <taxon>Staphylococcaceae</taxon>
        <taxon>Macrococcus</taxon>
    </lineage>
</organism>
<protein>
    <submittedName>
        <fullName evidence="1">DUF4865 family protein</fullName>
    </submittedName>
</protein>
<evidence type="ECO:0000313" key="1">
    <source>
        <dbReference type="EMBL" id="UTH14821.1"/>
    </source>
</evidence>
<dbReference type="AlphaFoldDB" id="A0A9Q9BSC6"/>
<gene>
    <name evidence="1" type="ORF">KFV11_01510</name>
</gene>
<accession>A0A9Q9BSC6</accession>
<proteinExistence type="predicted"/>
<evidence type="ECO:0000313" key="2">
    <source>
        <dbReference type="Proteomes" id="UP001057381"/>
    </source>
</evidence>
<dbReference type="KEGG" id="mequ:KFV11_01510"/>
<reference evidence="1" key="1">
    <citation type="submission" date="2021-04" db="EMBL/GenBank/DDBJ databases">
        <title>Complete Genome Sequences of Macrococcus spp. from dog and cattle.</title>
        <authorList>
            <person name="Schwendener S."/>
            <person name="Perreten V."/>
        </authorList>
    </citation>
    <scope>NUCLEOTIDE SEQUENCE</scope>
    <source>
        <strain evidence="1">Epi0143-OL</strain>
    </source>
</reference>
<dbReference type="Pfam" id="PF16157">
    <property type="entry name" value="DUF4865"/>
    <property type="match status" value="1"/>
</dbReference>
<dbReference type="InterPro" id="IPR032349">
    <property type="entry name" value="DUF4865"/>
</dbReference>